<proteinExistence type="predicted"/>
<organism evidence="1 2">
    <name type="scientific">Kingdonia uniflora</name>
    <dbReference type="NCBI Taxonomy" id="39325"/>
    <lineage>
        <taxon>Eukaryota</taxon>
        <taxon>Viridiplantae</taxon>
        <taxon>Streptophyta</taxon>
        <taxon>Embryophyta</taxon>
        <taxon>Tracheophyta</taxon>
        <taxon>Spermatophyta</taxon>
        <taxon>Magnoliopsida</taxon>
        <taxon>Ranunculales</taxon>
        <taxon>Circaeasteraceae</taxon>
        <taxon>Kingdonia</taxon>
    </lineage>
</organism>
<keyword evidence="2" id="KW-1185">Reference proteome</keyword>
<protein>
    <submittedName>
        <fullName evidence="1">Uncharacterized protein</fullName>
    </submittedName>
</protein>
<reference evidence="1 2" key="1">
    <citation type="journal article" date="2020" name="IScience">
        <title>Genome Sequencing of the Endangered Kingdonia uniflora (Circaeasteraceae, Ranunculales) Reveals Potential Mechanisms of Evolutionary Specialization.</title>
        <authorList>
            <person name="Sun Y."/>
            <person name="Deng T."/>
            <person name="Zhang A."/>
            <person name="Moore M.J."/>
            <person name="Landis J.B."/>
            <person name="Lin N."/>
            <person name="Zhang H."/>
            <person name="Zhang X."/>
            <person name="Huang J."/>
            <person name="Zhang X."/>
            <person name="Sun H."/>
            <person name="Wang H."/>
        </authorList>
    </citation>
    <scope>NUCLEOTIDE SEQUENCE [LARGE SCALE GENOMIC DNA]</scope>
    <source>
        <strain evidence="1">TB1705</strain>
        <tissue evidence="1">Leaf</tissue>
    </source>
</reference>
<dbReference type="OrthoDB" id="773814at2759"/>
<name>A0A7J7LSP8_9MAGN</name>
<dbReference type="PANTHER" id="PTHR33401">
    <property type="entry name" value="LIGHT-HARVESTING COMPLEX-LIKE PROTEIN OHP2, CHLOROPLASTIC"/>
    <property type="match status" value="1"/>
</dbReference>
<evidence type="ECO:0000313" key="2">
    <source>
        <dbReference type="Proteomes" id="UP000541444"/>
    </source>
</evidence>
<dbReference type="Proteomes" id="UP000541444">
    <property type="component" value="Unassembled WGS sequence"/>
</dbReference>
<gene>
    <name evidence="1" type="ORF">GIB67_037595</name>
</gene>
<dbReference type="AlphaFoldDB" id="A0A7J7LSP8"/>
<dbReference type="EMBL" id="JACGCM010002050">
    <property type="protein sequence ID" value="KAF6145562.1"/>
    <property type="molecule type" value="Genomic_DNA"/>
</dbReference>
<evidence type="ECO:0000313" key="1">
    <source>
        <dbReference type="EMBL" id="KAF6145562.1"/>
    </source>
</evidence>
<dbReference type="PANTHER" id="PTHR33401:SF2">
    <property type="entry name" value="OS03G0138400 PROTEIN"/>
    <property type="match status" value="1"/>
</dbReference>
<sequence>METKLDKCNSVKVNEKLEFEKVEVNREEEEELNVLLSPRKGGIMSNGVAKNSRKKVQWNDRNGDKLFEILEFQPRRNLGPNLPMTKRALLLGHLGSRLMGYLQGMVISSPWPREGQETLPRNAGRFYR</sequence>
<comment type="caution">
    <text evidence="1">The sequence shown here is derived from an EMBL/GenBank/DDBJ whole genome shotgun (WGS) entry which is preliminary data.</text>
</comment>
<accession>A0A7J7LSP8</accession>